<comment type="caution">
    <text evidence="10">The sequence shown here is derived from an EMBL/GenBank/DDBJ whole genome shotgun (WGS) entry which is preliminary data.</text>
</comment>
<evidence type="ECO:0000256" key="7">
    <source>
        <dbReference type="PROSITE-ProRule" id="PRU00042"/>
    </source>
</evidence>
<dbReference type="GO" id="GO:0008270">
    <property type="term" value="F:zinc ion binding"/>
    <property type="evidence" value="ECO:0007669"/>
    <property type="project" value="UniProtKB-KW"/>
</dbReference>
<reference evidence="10" key="2">
    <citation type="submission" date="2020-04" db="EMBL/GenBank/DDBJ databases">
        <authorList>
            <person name="Santos R.A.C."/>
            <person name="Steenwyk J.L."/>
            <person name="Rivero-Menendez O."/>
            <person name="Mead M.E."/>
            <person name="Silva L.P."/>
            <person name="Bastos R.W."/>
            <person name="Alastruey-Izquierdo A."/>
            <person name="Goldman G.H."/>
            <person name="Rokas A."/>
        </authorList>
    </citation>
    <scope>NUCLEOTIDE SEQUENCE</scope>
    <source>
        <strain evidence="10">CNM-CM6805</strain>
    </source>
</reference>
<evidence type="ECO:0000256" key="6">
    <source>
        <dbReference type="ARBA" id="ARBA00023242"/>
    </source>
</evidence>
<dbReference type="PANTHER" id="PTHR40626:SF11">
    <property type="entry name" value="ZINC FINGER PROTEIN YPR022C"/>
    <property type="match status" value="1"/>
</dbReference>
<dbReference type="PROSITE" id="PS00028">
    <property type="entry name" value="ZINC_FINGER_C2H2_1"/>
    <property type="match status" value="2"/>
</dbReference>
<keyword evidence="3" id="KW-0677">Repeat</keyword>
<dbReference type="EMBL" id="JAAAPX010000003">
    <property type="protein sequence ID" value="KAF4245019.1"/>
    <property type="molecule type" value="Genomic_DNA"/>
</dbReference>
<evidence type="ECO:0000256" key="8">
    <source>
        <dbReference type="SAM" id="MobiDB-lite"/>
    </source>
</evidence>
<comment type="subcellular location">
    <subcellularLocation>
        <location evidence="1">Nucleus</location>
    </subcellularLocation>
</comment>
<feature type="domain" description="C2H2-type" evidence="9">
    <location>
        <begin position="5"/>
        <end position="32"/>
    </location>
</feature>
<dbReference type="Gene3D" id="3.30.160.60">
    <property type="entry name" value="Classic Zinc Finger"/>
    <property type="match status" value="2"/>
</dbReference>
<dbReference type="InterPro" id="IPR036236">
    <property type="entry name" value="Znf_C2H2_sf"/>
</dbReference>
<evidence type="ECO:0000256" key="3">
    <source>
        <dbReference type="ARBA" id="ARBA00022737"/>
    </source>
</evidence>
<protein>
    <recommendedName>
        <fullName evidence="9">C2H2-type domain-containing protein</fullName>
    </recommendedName>
</protein>
<dbReference type="GO" id="GO:0000978">
    <property type="term" value="F:RNA polymerase II cis-regulatory region sequence-specific DNA binding"/>
    <property type="evidence" value="ECO:0007669"/>
    <property type="project" value="InterPro"/>
</dbReference>
<dbReference type="SUPFAM" id="SSF57667">
    <property type="entry name" value="beta-beta-alpha zinc fingers"/>
    <property type="match status" value="1"/>
</dbReference>
<dbReference type="AlphaFoldDB" id="A0A8H4MGE2"/>
<evidence type="ECO:0000256" key="5">
    <source>
        <dbReference type="ARBA" id="ARBA00022833"/>
    </source>
</evidence>
<dbReference type="CDD" id="cd12148">
    <property type="entry name" value="fungal_TF_MHR"/>
    <property type="match status" value="1"/>
</dbReference>
<keyword evidence="11" id="KW-1185">Reference proteome</keyword>
<keyword evidence="5" id="KW-0862">Zinc</keyword>
<dbReference type="GO" id="GO:0000981">
    <property type="term" value="F:DNA-binding transcription factor activity, RNA polymerase II-specific"/>
    <property type="evidence" value="ECO:0007669"/>
    <property type="project" value="InterPro"/>
</dbReference>
<dbReference type="GO" id="GO:0000785">
    <property type="term" value="C:chromatin"/>
    <property type="evidence" value="ECO:0007669"/>
    <property type="project" value="TreeGrafter"/>
</dbReference>
<dbReference type="Proteomes" id="UP000653565">
    <property type="component" value="Unassembled WGS sequence"/>
</dbReference>
<evidence type="ECO:0000313" key="10">
    <source>
        <dbReference type="EMBL" id="KAF4245019.1"/>
    </source>
</evidence>
<dbReference type="InterPro" id="IPR051059">
    <property type="entry name" value="VerF-like"/>
</dbReference>
<feature type="region of interest" description="Disordered" evidence="8">
    <location>
        <begin position="50"/>
        <end position="74"/>
    </location>
</feature>
<dbReference type="InterPro" id="IPR007219">
    <property type="entry name" value="XnlR_reg_dom"/>
</dbReference>
<keyword evidence="4 7" id="KW-0863">Zinc-finger</keyword>
<organism evidence="10 11">
    <name type="scientific">Aspergillus fumigatiaffinis</name>
    <dbReference type="NCBI Taxonomy" id="340414"/>
    <lineage>
        <taxon>Eukaryota</taxon>
        <taxon>Fungi</taxon>
        <taxon>Dikarya</taxon>
        <taxon>Ascomycota</taxon>
        <taxon>Pezizomycotina</taxon>
        <taxon>Eurotiomycetes</taxon>
        <taxon>Eurotiomycetidae</taxon>
        <taxon>Eurotiales</taxon>
        <taxon>Aspergillaceae</taxon>
        <taxon>Aspergillus</taxon>
        <taxon>Aspergillus subgen. Fumigati</taxon>
    </lineage>
</organism>
<feature type="domain" description="C2H2-type" evidence="9">
    <location>
        <begin position="33"/>
        <end position="60"/>
    </location>
</feature>
<name>A0A8H4MGE2_9EURO</name>
<evidence type="ECO:0000256" key="1">
    <source>
        <dbReference type="ARBA" id="ARBA00004123"/>
    </source>
</evidence>
<keyword evidence="6" id="KW-0539">Nucleus</keyword>
<gene>
    <name evidence="10" type="ORF">CNMCM6805_006452</name>
</gene>
<dbReference type="Pfam" id="PF04082">
    <property type="entry name" value="Fungal_trans"/>
    <property type="match status" value="1"/>
</dbReference>
<dbReference type="InterPro" id="IPR013087">
    <property type="entry name" value="Znf_C2H2_type"/>
</dbReference>
<dbReference type="SMART" id="SM00355">
    <property type="entry name" value="ZnF_C2H2"/>
    <property type="match status" value="2"/>
</dbReference>
<reference evidence="10" key="1">
    <citation type="journal article" date="2020" name="bioRxiv">
        <title>Genomic and phenotypic heterogeneity of clinical isolates of the human pathogens Aspergillus fumigatus, Aspergillus lentulus and Aspergillus fumigatiaffinis.</title>
        <authorList>
            <person name="dos Santos R.A.C."/>
            <person name="Steenwyk J.L."/>
            <person name="Rivero-Menendez O."/>
            <person name="Mead M.E."/>
            <person name="Silva L.P."/>
            <person name="Bastos R.W."/>
            <person name="Alastruey-Izquierdo A."/>
            <person name="Goldman G.H."/>
            <person name="Rokas A."/>
        </authorList>
    </citation>
    <scope>NUCLEOTIDE SEQUENCE</scope>
    <source>
        <strain evidence="10">CNM-CM6805</strain>
    </source>
</reference>
<evidence type="ECO:0000313" key="11">
    <source>
        <dbReference type="Proteomes" id="UP000653565"/>
    </source>
</evidence>
<evidence type="ECO:0000259" key="9">
    <source>
        <dbReference type="PROSITE" id="PS50157"/>
    </source>
</evidence>
<dbReference type="FunFam" id="3.30.160.60:FF:002343">
    <property type="entry name" value="Zinc finger protein 33A"/>
    <property type="match status" value="1"/>
</dbReference>
<dbReference type="PANTHER" id="PTHR40626">
    <property type="entry name" value="MIP31509P"/>
    <property type="match status" value="1"/>
</dbReference>
<sequence length="686" mass="76435">MSGKNQCSYCYRSFARSEHLSRHERSHRNERPYKCPSCSGSFTRKDVFKRHHTRHHGQPVQASPQQHAPGPSNVDPPISLPAGWTPTSSYGAVSVTMRDGMEPSSATGFDQADLLLMNSSIVDSLVSVLDCPAIPRSDLFSTLTGQAHQHVLAGPVSSCGAFRGESGPAPARAPQVMESPGWKGSFAISEQKRCQLAAEVVPTEELNGLVFPSRLTWERLLNTFAECFLIYIPCIHTPTWKADLAPPCMIFAMASIGASYHDDNTTATWLHRLATACLKKYLASSPLTIADEPIWVLQCLLLIIVNGTKSASFRTFQEAVSLTSLLIEGIRYRKLSPFLPELEEGEDIDLLEQWRKWIDFETTVRTTYAIYVYLGALGVTFQTASIPWNMDPSDCFLPCEETEWMSISPQTWLDTRPSNFNPPVRFSAAMASLFSGQWAPPLRLSSFGSYVTLHGIVKQLAILCQDSSWLLADTPAVVQRFEQALARWRMCSEQNPEFHYSPRYPSGVIAVNALSLYRQAHVRLCGNFGPLRSAFATRNVQTILSSIDDITIVISSSSTCRRAARCALDALQTSVRMGMSLTGSISGWHHKLLFNLYSLECCLFHSFWIREQSNRSRADRSAEENDLVKATEETLAEIDLDPVLASKPCWIKLIYAWSLVFQNCNATELYGIVAEVLKIYADGLTE</sequence>
<dbReference type="PROSITE" id="PS50157">
    <property type="entry name" value="ZINC_FINGER_C2H2_2"/>
    <property type="match status" value="2"/>
</dbReference>
<evidence type="ECO:0000256" key="4">
    <source>
        <dbReference type="ARBA" id="ARBA00022771"/>
    </source>
</evidence>
<dbReference type="GO" id="GO:0006351">
    <property type="term" value="P:DNA-templated transcription"/>
    <property type="evidence" value="ECO:0007669"/>
    <property type="project" value="InterPro"/>
</dbReference>
<keyword evidence="2" id="KW-0479">Metal-binding</keyword>
<accession>A0A8H4MGE2</accession>
<proteinExistence type="predicted"/>
<evidence type="ECO:0000256" key="2">
    <source>
        <dbReference type="ARBA" id="ARBA00022723"/>
    </source>
</evidence>
<dbReference type="GO" id="GO:0005634">
    <property type="term" value="C:nucleus"/>
    <property type="evidence" value="ECO:0007669"/>
    <property type="project" value="UniProtKB-SubCell"/>
</dbReference>